<evidence type="ECO:0000256" key="1">
    <source>
        <dbReference type="SAM" id="MobiDB-lite"/>
    </source>
</evidence>
<name>A0A2H3DH73_ARMGA</name>
<dbReference type="OrthoDB" id="10493802at2759"/>
<feature type="region of interest" description="Disordered" evidence="1">
    <location>
        <begin position="1"/>
        <end position="21"/>
    </location>
</feature>
<protein>
    <submittedName>
        <fullName evidence="2">Uncharacterized protein</fullName>
    </submittedName>
</protein>
<dbReference type="Proteomes" id="UP000217790">
    <property type="component" value="Unassembled WGS sequence"/>
</dbReference>
<feature type="compositionally biased region" description="Polar residues" evidence="1">
    <location>
        <begin position="1"/>
        <end position="18"/>
    </location>
</feature>
<reference evidence="3" key="1">
    <citation type="journal article" date="2017" name="Nat. Ecol. Evol.">
        <title>Genome expansion and lineage-specific genetic innovations in the forest pathogenic fungi Armillaria.</title>
        <authorList>
            <person name="Sipos G."/>
            <person name="Prasanna A.N."/>
            <person name="Walter M.C."/>
            <person name="O'Connor E."/>
            <person name="Balint B."/>
            <person name="Krizsan K."/>
            <person name="Kiss B."/>
            <person name="Hess J."/>
            <person name="Varga T."/>
            <person name="Slot J."/>
            <person name="Riley R."/>
            <person name="Boka B."/>
            <person name="Rigling D."/>
            <person name="Barry K."/>
            <person name="Lee J."/>
            <person name="Mihaltcheva S."/>
            <person name="LaButti K."/>
            <person name="Lipzen A."/>
            <person name="Waldron R."/>
            <person name="Moloney N.M."/>
            <person name="Sperisen C."/>
            <person name="Kredics L."/>
            <person name="Vagvoelgyi C."/>
            <person name="Patrignani A."/>
            <person name="Fitzpatrick D."/>
            <person name="Nagy I."/>
            <person name="Doyle S."/>
            <person name="Anderson J.B."/>
            <person name="Grigoriev I.V."/>
            <person name="Gueldener U."/>
            <person name="Muensterkoetter M."/>
            <person name="Nagy L.G."/>
        </authorList>
    </citation>
    <scope>NUCLEOTIDE SEQUENCE [LARGE SCALE GENOMIC DNA]</scope>
    <source>
        <strain evidence="3">Ar21-2</strain>
    </source>
</reference>
<evidence type="ECO:0000313" key="3">
    <source>
        <dbReference type="Proteomes" id="UP000217790"/>
    </source>
</evidence>
<proteinExistence type="predicted"/>
<keyword evidence="3" id="KW-1185">Reference proteome</keyword>
<accession>A0A2H3DH73</accession>
<evidence type="ECO:0000313" key="2">
    <source>
        <dbReference type="EMBL" id="PBK94581.1"/>
    </source>
</evidence>
<dbReference type="AlphaFoldDB" id="A0A2H3DH73"/>
<gene>
    <name evidence="2" type="ORF">ARMGADRAFT_1078449</name>
</gene>
<organism evidence="2 3">
    <name type="scientific">Armillaria gallica</name>
    <name type="common">Bulbous honey fungus</name>
    <name type="synonym">Armillaria bulbosa</name>
    <dbReference type="NCBI Taxonomy" id="47427"/>
    <lineage>
        <taxon>Eukaryota</taxon>
        <taxon>Fungi</taxon>
        <taxon>Dikarya</taxon>
        <taxon>Basidiomycota</taxon>
        <taxon>Agaricomycotina</taxon>
        <taxon>Agaricomycetes</taxon>
        <taxon>Agaricomycetidae</taxon>
        <taxon>Agaricales</taxon>
        <taxon>Marasmiineae</taxon>
        <taxon>Physalacriaceae</taxon>
        <taxon>Armillaria</taxon>
    </lineage>
</organism>
<dbReference type="EMBL" id="KZ293653">
    <property type="protein sequence ID" value="PBK94581.1"/>
    <property type="molecule type" value="Genomic_DNA"/>
</dbReference>
<sequence>MHQWTNGEQTKRAQNTPPLCNMGPYRSTQLPYQSQLMHIPFSVWHHESVVAFFSRSPPPSQGAVYPCLYLFSTWDDDPVADDSHHPVSTIPSVDHSTSSGGGMALPTLLQEMQSSGEVDIGRYRYIELINGSVNVIGVSDILIAASRFISCSIPGTTCRRSGMMITKLDCAFEWYVHHRWFVNEADVLSKVSTNLTLSSKPSLSKLVSLFLKPVFLRPAYPGKTLYFPYSDVSSSSERGEWERQQCVGGQTETRRAIGEEINFDRPAVSTLCNHARLPQLTHQGSQCPRDVGIPALQASYLKSGPVFQCVATTSE</sequence>
<dbReference type="InParanoid" id="A0A2H3DH73"/>